<dbReference type="OMA" id="CACAGRY"/>
<feature type="compositionally biased region" description="Low complexity" evidence="1">
    <location>
        <begin position="766"/>
        <end position="779"/>
    </location>
</feature>
<feature type="compositionally biased region" description="Basic and acidic residues" evidence="1">
    <location>
        <begin position="940"/>
        <end position="949"/>
    </location>
</feature>
<dbReference type="InterPro" id="IPR000192">
    <property type="entry name" value="Aminotrans_V_dom"/>
</dbReference>
<dbReference type="EnsemblMetazoa" id="XM_030985072">
    <property type="protein sequence ID" value="XP_030840932"/>
    <property type="gene ID" value="LOC583713"/>
</dbReference>
<dbReference type="SUPFAM" id="SSF52402">
    <property type="entry name" value="Adenine nucleotide alpha hydrolases-like"/>
    <property type="match status" value="1"/>
</dbReference>
<name>A0A7M7NSX4_STRPU</name>
<dbReference type="Gene3D" id="3.40.640.10">
    <property type="entry name" value="Type I PLP-dependent aspartate aminotransferase-like (Major domain)"/>
    <property type="match status" value="1"/>
</dbReference>
<organism evidence="4 5">
    <name type="scientific">Strongylocentrotus purpuratus</name>
    <name type="common">Purple sea urchin</name>
    <dbReference type="NCBI Taxonomy" id="7668"/>
    <lineage>
        <taxon>Eukaryota</taxon>
        <taxon>Metazoa</taxon>
        <taxon>Echinodermata</taxon>
        <taxon>Eleutherozoa</taxon>
        <taxon>Echinozoa</taxon>
        <taxon>Echinoidea</taxon>
        <taxon>Euechinoidea</taxon>
        <taxon>Echinacea</taxon>
        <taxon>Camarodonta</taxon>
        <taxon>Echinidea</taxon>
        <taxon>Strongylocentrotidae</taxon>
        <taxon>Strongylocentrotus</taxon>
    </lineage>
</organism>
<dbReference type="AlphaFoldDB" id="A0A7M7NSX4"/>
<feature type="compositionally biased region" description="Basic and acidic residues" evidence="1">
    <location>
        <begin position="875"/>
        <end position="884"/>
    </location>
</feature>
<feature type="compositionally biased region" description="Polar residues" evidence="1">
    <location>
        <begin position="686"/>
        <end position="706"/>
    </location>
</feature>
<feature type="domain" description="tRNA(Ile)-lysidine/2-thiocytidine synthase N-terminal" evidence="3">
    <location>
        <begin position="980"/>
        <end position="1149"/>
    </location>
</feature>
<dbReference type="PANTHER" id="PTHR43686">
    <property type="entry name" value="SULFURTRANSFERASE-RELATED"/>
    <property type="match status" value="1"/>
</dbReference>
<feature type="domain" description="Aminotransferase class V" evidence="2">
    <location>
        <begin position="65"/>
        <end position="427"/>
    </location>
</feature>
<dbReference type="Pfam" id="PF01171">
    <property type="entry name" value="ATP_bind_3"/>
    <property type="match status" value="1"/>
</dbReference>
<dbReference type="InterPro" id="IPR015424">
    <property type="entry name" value="PyrdxlP-dep_Trfase"/>
</dbReference>
<keyword evidence="5" id="KW-1185">Reference proteome</keyword>
<evidence type="ECO:0000256" key="1">
    <source>
        <dbReference type="SAM" id="MobiDB-lite"/>
    </source>
</evidence>
<dbReference type="Pfam" id="PF00266">
    <property type="entry name" value="Aminotran_5"/>
    <property type="match status" value="1"/>
</dbReference>
<dbReference type="SUPFAM" id="SSF53383">
    <property type="entry name" value="PLP-dependent transferases"/>
    <property type="match status" value="1"/>
</dbReference>
<dbReference type="Proteomes" id="UP000007110">
    <property type="component" value="Unassembled WGS sequence"/>
</dbReference>
<proteinExistence type="predicted"/>
<feature type="compositionally biased region" description="Polar residues" evidence="1">
    <location>
        <begin position="885"/>
        <end position="926"/>
    </location>
</feature>
<reference evidence="4" key="2">
    <citation type="submission" date="2021-01" db="UniProtKB">
        <authorList>
            <consortium name="EnsemblMetazoa"/>
        </authorList>
    </citation>
    <scope>IDENTIFICATION</scope>
</reference>
<dbReference type="OrthoDB" id="420046at2759"/>
<accession>A0A7M7NSX4</accession>
<dbReference type="InterPro" id="IPR015422">
    <property type="entry name" value="PyrdxlP-dep_Trfase_small"/>
</dbReference>
<dbReference type="InterPro" id="IPR011063">
    <property type="entry name" value="TilS/TtcA_N"/>
</dbReference>
<protein>
    <recommendedName>
        <fullName evidence="6">tRNA 2-thiocytidine biosynthesis protein TtcA</fullName>
    </recommendedName>
</protein>
<dbReference type="Gene3D" id="3.40.50.620">
    <property type="entry name" value="HUPs"/>
    <property type="match status" value="1"/>
</dbReference>
<dbReference type="PANTHER" id="PTHR43686:SF1">
    <property type="entry name" value="AMINOTRAN_5 DOMAIN-CONTAINING PROTEIN"/>
    <property type="match status" value="1"/>
</dbReference>
<dbReference type="RefSeq" id="XP_030840932.1">
    <property type="nucleotide sequence ID" value="XM_030985072.1"/>
</dbReference>
<dbReference type="InterPro" id="IPR015421">
    <property type="entry name" value="PyrdxlP-dep_Trfase_major"/>
</dbReference>
<dbReference type="Gene3D" id="3.90.1150.10">
    <property type="entry name" value="Aspartate Aminotransferase, domain 1"/>
    <property type="match status" value="1"/>
</dbReference>
<dbReference type="GeneID" id="583713"/>
<reference evidence="5" key="1">
    <citation type="submission" date="2015-02" db="EMBL/GenBank/DDBJ databases">
        <title>Genome sequencing for Strongylocentrotus purpuratus.</title>
        <authorList>
            <person name="Murali S."/>
            <person name="Liu Y."/>
            <person name="Vee V."/>
            <person name="English A."/>
            <person name="Wang M."/>
            <person name="Skinner E."/>
            <person name="Han Y."/>
            <person name="Muzny D.M."/>
            <person name="Worley K.C."/>
            <person name="Gibbs R.A."/>
        </authorList>
    </citation>
    <scope>NUCLEOTIDE SEQUENCE</scope>
</reference>
<feature type="region of interest" description="Disordered" evidence="1">
    <location>
        <begin position="868"/>
        <end position="949"/>
    </location>
</feature>
<evidence type="ECO:0008006" key="6">
    <source>
        <dbReference type="Google" id="ProtNLM"/>
    </source>
</evidence>
<dbReference type="CDD" id="cd24138">
    <property type="entry name" value="TtcA-like"/>
    <property type="match status" value="1"/>
</dbReference>
<evidence type="ECO:0000259" key="2">
    <source>
        <dbReference type="Pfam" id="PF00266"/>
    </source>
</evidence>
<feature type="region of interest" description="Disordered" evidence="1">
    <location>
        <begin position="675"/>
        <end position="816"/>
    </location>
</feature>
<dbReference type="InterPro" id="IPR014729">
    <property type="entry name" value="Rossmann-like_a/b/a_fold"/>
</dbReference>
<sequence length="1215" mass="135289">MAAPCDEKSSTHGSRIFYTFPRERKPTVGHLHQQNEEEFQKYIRDNVIGNDLTFSGPFGPRKVTYCDYTASGKSLGFLEDYIRERVLPTYGNTHTTTSVTSLQTTLFRHEARDIVRNAVNASEHDAVIFTGTGCTAAIHKLVNALHLTSPPVVFVGPFEHHSNLLPWRETGAEMIRIPEDADGLVDTALLDTQLQAWKSSDRQLIGCFSAASNVTGILVDTVAITTILHRHNALAFWDYATAGPYVKIDMNPVVTGILPSLASKDAIFFSPHKFVGGVETPGILVAKKALFVSPTPTGGGGGSVFYVRRESHRYLKQIEIREEGGTPSVVGAIRAGLVMQLKETIGHDVIMKREKEICSSVMQRLSSCPNLVMLGSTSRPRLPIFSFLIRHPHTRQFLHHNFICALLNDVFGIQARGGCACAGPYAQDLLGIDEELAERFEDMLLEDSRLDRVHLRRYSEYSEKEILRPGFARLNFPFFMSEEEKNFVMEAVAMVAENGWKLLPQYMFNPETGEWKQQRHQVFEDRRWLGSISYASGQMTYPEPRVVKKKGPLPTDFQVGEEIPVFKSRHLLIQALSDFMFVQHNMSESHFRPTDPHGLHCLRIAEELFLKAEKTQIHLPDQTLLFAEETSKLRWFMLPSEANQALKDKNKKIVPASSLPFEPPSYPLSEEELGRRREHLKRCQPPVTSTSTQEKVQKGQRSVNGYSSSSSSGDGVEQHQMGVALGLGQDAGQDDSLDDRTSEDVPQRSGDAQRFIDSVNEGFGVSHDPSSMSPDVSPDTCESHANNRIAQEESGNKGSGVLAGDVGERTANGNGDDVEVIHVGTASLSDQVELTNGTQSVCEKAPCIMDDATLSQDGSLLHRTEENSAIGKVKHNSDIPEQKENTFNNVNSGNSDSCIPCQQQSTISPSSESAQVFQHSRDNSGANGECQKQEAVQPNSERHDGKGEPAVKFKVPTKKIFKPTLQALDEYKMLRDGDRVLVCLSGGKDSLSLLHCLRQYQFAAKKKGITFDLGAVTVDPQTPSFNPRPLIGYLAKLGLPYFYEEQCIIDQAASLPDGCASICSFCSRMKRGRLYACARREGYNVLAMGQHLDDLTESFLMSAFHNGFLRTMKANYTVKEGDLRVIRPFVYVREKDLRDFADQAKLPVISENCPACFEAPKERHRVKQLLASQELLFPRLYPSLQTALRPLMAKNKTGMESTLAKMKHDEDDLEF</sequence>
<evidence type="ECO:0000313" key="4">
    <source>
        <dbReference type="EnsemblMetazoa" id="XP_030840932"/>
    </source>
</evidence>
<evidence type="ECO:0000259" key="3">
    <source>
        <dbReference type="Pfam" id="PF01171"/>
    </source>
</evidence>
<dbReference type="InParanoid" id="A0A7M7NSX4"/>
<dbReference type="KEGG" id="spu:583713"/>
<evidence type="ECO:0000313" key="5">
    <source>
        <dbReference type="Proteomes" id="UP000007110"/>
    </source>
</evidence>